<dbReference type="Proteomes" id="UP000432015">
    <property type="component" value="Unassembled WGS sequence"/>
</dbReference>
<comment type="caution">
    <text evidence="14">The sequence shown here is derived from an EMBL/GenBank/DDBJ whole genome shotgun (WGS) entry which is preliminary data.</text>
</comment>
<dbReference type="GO" id="GO:0046872">
    <property type="term" value="F:metal ion binding"/>
    <property type="evidence" value="ECO:0007669"/>
    <property type="project" value="UniProtKB-KW"/>
</dbReference>
<evidence type="ECO:0000259" key="13">
    <source>
        <dbReference type="Pfam" id="PF01435"/>
    </source>
</evidence>
<evidence type="ECO:0000256" key="4">
    <source>
        <dbReference type="ARBA" id="ARBA00022670"/>
    </source>
</evidence>
<reference evidence="14 15" key="1">
    <citation type="submission" date="2019-11" db="EMBL/GenBank/DDBJ databases">
        <authorList>
            <person name="Cao P."/>
        </authorList>
    </citation>
    <scope>NUCLEOTIDE SEQUENCE [LARGE SCALE GENOMIC DNA]</scope>
    <source>
        <strain evidence="14 15">NEAU-AAG5</strain>
    </source>
</reference>
<dbReference type="GO" id="GO:0005886">
    <property type="term" value="C:plasma membrane"/>
    <property type="evidence" value="ECO:0007669"/>
    <property type="project" value="UniProtKB-SubCell"/>
</dbReference>
<dbReference type="Gene3D" id="3.30.2010.10">
    <property type="entry name" value="Metalloproteases ('zincins'), catalytic domain"/>
    <property type="match status" value="1"/>
</dbReference>
<gene>
    <name evidence="14" type="ORF">GNZ18_22195</name>
</gene>
<evidence type="ECO:0000313" key="15">
    <source>
        <dbReference type="Proteomes" id="UP000432015"/>
    </source>
</evidence>
<keyword evidence="11 12" id="KW-0472">Membrane</keyword>
<evidence type="ECO:0000256" key="5">
    <source>
        <dbReference type="ARBA" id="ARBA00022692"/>
    </source>
</evidence>
<organism evidence="14 15">
    <name type="scientific">Actinomadura litoris</name>
    <dbReference type="NCBI Taxonomy" id="2678616"/>
    <lineage>
        <taxon>Bacteria</taxon>
        <taxon>Bacillati</taxon>
        <taxon>Actinomycetota</taxon>
        <taxon>Actinomycetes</taxon>
        <taxon>Streptosporangiales</taxon>
        <taxon>Thermomonosporaceae</taxon>
        <taxon>Actinomadura</taxon>
    </lineage>
</organism>
<evidence type="ECO:0000256" key="12">
    <source>
        <dbReference type="SAM" id="Phobius"/>
    </source>
</evidence>
<keyword evidence="8" id="KW-0862">Zinc</keyword>
<keyword evidence="3" id="KW-1003">Cell membrane</keyword>
<dbReference type="GO" id="GO:0006508">
    <property type="term" value="P:proteolysis"/>
    <property type="evidence" value="ECO:0007669"/>
    <property type="project" value="UniProtKB-KW"/>
</dbReference>
<dbReference type="PANTHER" id="PTHR43221:SF1">
    <property type="entry name" value="PROTEASE HTPX"/>
    <property type="match status" value="1"/>
</dbReference>
<dbReference type="GO" id="GO:0004222">
    <property type="term" value="F:metalloendopeptidase activity"/>
    <property type="evidence" value="ECO:0007669"/>
    <property type="project" value="InterPro"/>
</dbReference>
<feature type="domain" description="Peptidase M48" evidence="13">
    <location>
        <begin position="122"/>
        <end position="309"/>
    </location>
</feature>
<evidence type="ECO:0000256" key="2">
    <source>
        <dbReference type="ARBA" id="ARBA00004651"/>
    </source>
</evidence>
<name>A0A7K1L4G4_9ACTN</name>
<dbReference type="InterPro" id="IPR001915">
    <property type="entry name" value="Peptidase_M48"/>
</dbReference>
<dbReference type="RefSeq" id="WP_156218417.1">
    <property type="nucleotide sequence ID" value="NZ_WOFH01000007.1"/>
</dbReference>
<evidence type="ECO:0000256" key="7">
    <source>
        <dbReference type="ARBA" id="ARBA00022801"/>
    </source>
</evidence>
<dbReference type="CDD" id="cd07328">
    <property type="entry name" value="M48_Ste24p_like"/>
    <property type="match status" value="1"/>
</dbReference>
<keyword evidence="4 14" id="KW-0645">Protease</keyword>
<dbReference type="PANTHER" id="PTHR43221">
    <property type="entry name" value="PROTEASE HTPX"/>
    <property type="match status" value="1"/>
</dbReference>
<sequence length="635" mass="67066">MKTSLRAAVAVALLAGYYLLTLAVFAVAGLALHLMVRAPGLATVKIGVGMLVVSVPLLGALVKASRHRPEPPGGLPAGRAEEPALWAAIDELAGRIGTRPPDEVRFVPDVNAAVSEETRWFGLAARRRYMIIGVPLVEALTVAQLRAVLGHELGHYGGRHTRLGGITYRGSVALERTLGALEGGGGLSAVLGKVFTGYAKVYFRVSQAVRRSQEIEADRFMVELSGREAAAAALRSVRVTAAAWAFFLNRLAAPGARYGLVPADLLGGFRAVLAEPVRLAELGQVLDEPEERDPYDSHPTLAERLRAIAACPEPGGLVPDARPATALLTDPAALGERLGAAMFGADATALGWDDLAARTARLQADEAALDLLAAAERTGGTTPAALGTVLADLERGAGPALGRELSGGTRERPEALVGHLRALVTSALLASGRVAARLSWSGEPVALTGPDGTVIDLVAVVPDVFGPAHVPALRDWLTGWGADPAHRPEAPGRASVDLVGVLYGVEEDGDFYDALVLDVGVLFVRISAAEAMRGGMSTLPVRERIGRLLDSTPAELLGRDGSWLLDRDAVVQATFWARKDQWAVRFLVRRTEDDGTVHEGRLRVGGKPPCTDLAEAQRALRVLFGSRVQWSEAKV</sequence>
<comment type="cofactor">
    <cofactor evidence="1">
        <name>Zn(2+)</name>
        <dbReference type="ChEBI" id="CHEBI:29105"/>
    </cofactor>
</comment>
<feature type="transmembrane region" description="Helical" evidence="12">
    <location>
        <begin position="7"/>
        <end position="36"/>
    </location>
</feature>
<dbReference type="Pfam" id="PF01435">
    <property type="entry name" value="Peptidase_M48"/>
    <property type="match status" value="1"/>
</dbReference>
<keyword evidence="9 12" id="KW-1133">Transmembrane helix</keyword>
<evidence type="ECO:0000256" key="3">
    <source>
        <dbReference type="ARBA" id="ARBA00022475"/>
    </source>
</evidence>
<keyword evidence="10 14" id="KW-0482">Metalloprotease</keyword>
<evidence type="ECO:0000256" key="6">
    <source>
        <dbReference type="ARBA" id="ARBA00022723"/>
    </source>
</evidence>
<dbReference type="AlphaFoldDB" id="A0A7K1L4G4"/>
<evidence type="ECO:0000256" key="1">
    <source>
        <dbReference type="ARBA" id="ARBA00001947"/>
    </source>
</evidence>
<keyword evidence="15" id="KW-1185">Reference proteome</keyword>
<evidence type="ECO:0000256" key="10">
    <source>
        <dbReference type="ARBA" id="ARBA00023049"/>
    </source>
</evidence>
<keyword evidence="5 12" id="KW-0812">Transmembrane</keyword>
<dbReference type="EMBL" id="WOFH01000007">
    <property type="protein sequence ID" value="MUN39289.1"/>
    <property type="molecule type" value="Genomic_DNA"/>
</dbReference>
<evidence type="ECO:0000256" key="8">
    <source>
        <dbReference type="ARBA" id="ARBA00022833"/>
    </source>
</evidence>
<comment type="subcellular location">
    <subcellularLocation>
        <location evidence="2">Cell membrane</location>
        <topology evidence="2">Multi-pass membrane protein</topology>
    </subcellularLocation>
</comment>
<evidence type="ECO:0000256" key="9">
    <source>
        <dbReference type="ARBA" id="ARBA00022989"/>
    </source>
</evidence>
<keyword evidence="6" id="KW-0479">Metal-binding</keyword>
<evidence type="ECO:0000256" key="11">
    <source>
        <dbReference type="ARBA" id="ARBA00023136"/>
    </source>
</evidence>
<protein>
    <submittedName>
        <fullName evidence="14">M48 family metalloprotease</fullName>
    </submittedName>
</protein>
<dbReference type="InterPro" id="IPR050083">
    <property type="entry name" value="HtpX_protease"/>
</dbReference>
<evidence type="ECO:0000313" key="14">
    <source>
        <dbReference type="EMBL" id="MUN39289.1"/>
    </source>
</evidence>
<accession>A0A7K1L4G4</accession>
<keyword evidence="7" id="KW-0378">Hydrolase</keyword>
<proteinExistence type="predicted"/>